<sequence>MLQQVTSTSVNGGIHAEPKVGNRDRERTRVGSAESERESLLTQENTPKQLLKHKQLYTCINEQQQHICGQSSLAGGSGGGGTTGGSGGPAGGAGGCESDTNSNCALLVEDNNGPSLLSAANTAGTTKTINGNNNYELCEFDAKVPTYSNSTSIPNSNSCLNRSLKSETFHHTDDCYNFQHKLPPKFQHIYPPLFLSSFSPVLFEIQMHPLEQVRPAPTGQPGPATTLSGSVIPSVALMTQTLHPNAGSQHPPNAPEAFTHDHSRHQHHPYRQEVVAPMAPRRAFHSKLFGDRWRKSRPNATRPGQQPTANESLDDTDGPQPVRPGSGSLRMTATTSTSTTTTTHGSTAATSGSSVSGPGPGGGPTSTGGSAASVKCTVVNRLHSITADLEGAGTSCSSKKRPQRSRITYDREQGVRFYRGTETTDSNDCDCEDI</sequence>
<dbReference type="AlphaFoldDB" id="A0A182M3H5"/>
<evidence type="ECO:0000313" key="3">
    <source>
        <dbReference type="Proteomes" id="UP000075883"/>
    </source>
</evidence>
<reference evidence="2" key="2">
    <citation type="submission" date="2020-05" db="UniProtKB">
        <authorList>
            <consortium name="EnsemblMetazoa"/>
        </authorList>
    </citation>
    <scope>IDENTIFICATION</scope>
    <source>
        <strain evidence="2">A-37</strain>
    </source>
</reference>
<dbReference type="VEuPathDB" id="VectorBase:ACUA008544"/>
<dbReference type="Proteomes" id="UP000075883">
    <property type="component" value="Unassembled WGS sequence"/>
</dbReference>
<feature type="compositionally biased region" description="Polar residues" evidence="1">
    <location>
        <begin position="242"/>
        <end position="251"/>
    </location>
</feature>
<feature type="region of interest" description="Disordered" evidence="1">
    <location>
        <begin position="75"/>
        <end position="95"/>
    </location>
</feature>
<feature type="compositionally biased region" description="Polar residues" evidence="1">
    <location>
        <begin position="1"/>
        <end position="11"/>
    </location>
</feature>
<dbReference type="EMBL" id="AXCM01014572">
    <property type="status" value="NOT_ANNOTATED_CDS"/>
    <property type="molecule type" value="Genomic_DNA"/>
</dbReference>
<dbReference type="EnsemblMetazoa" id="ACUA008544-RA">
    <property type="protein sequence ID" value="ACUA008544-PA"/>
    <property type="gene ID" value="ACUA008544"/>
</dbReference>
<name>A0A182M3H5_9DIPT</name>
<evidence type="ECO:0000256" key="1">
    <source>
        <dbReference type="SAM" id="MobiDB-lite"/>
    </source>
</evidence>
<feature type="region of interest" description="Disordered" evidence="1">
    <location>
        <begin position="1"/>
        <end position="47"/>
    </location>
</feature>
<reference evidence="3" key="1">
    <citation type="submission" date="2013-09" db="EMBL/GenBank/DDBJ databases">
        <title>The Genome Sequence of Anopheles culicifacies species A.</title>
        <authorList>
            <consortium name="The Broad Institute Genomics Platform"/>
            <person name="Neafsey D.E."/>
            <person name="Besansky N."/>
            <person name="Howell P."/>
            <person name="Walton C."/>
            <person name="Young S.K."/>
            <person name="Zeng Q."/>
            <person name="Gargeya S."/>
            <person name="Fitzgerald M."/>
            <person name="Haas B."/>
            <person name="Abouelleil A."/>
            <person name="Allen A.W."/>
            <person name="Alvarado L."/>
            <person name="Arachchi H.M."/>
            <person name="Berlin A.M."/>
            <person name="Chapman S.B."/>
            <person name="Gainer-Dewar J."/>
            <person name="Goldberg J."/>
            <person name="Griggs A."/>
            <person name="Gujja S."/>
            <person name="Hansen M."/>
            <person name="Howarth C."/>
            <person name="Imamovic A."/>
            <person name="Ireland A."/>
            <person name="Larimer J."/>
            <person name="McCowan C."/>
            <person name="Murphy C."/>
            <person name="Pearson M."/>
            <person name="Poon T.W."/>
            <person name="Priest M."/>
            <person name="Roberts A."/>
            <person name="Saif S."/>
            <person name="Shea T."/>
            <person name="Sisk P."/>
            <person name="Sykes S."/>
            <person name="Wortman J."/>
            <person name="Nusbaum C."/>
            <person name="Birren B."/>
        </authorList>
    </citation>
    <scope>NUCLEOTIDE SEQUENCE [LARGE SCALE GENOMIC DNA]</scope>
    <source>
        <strain evidence="3">A-37</strain>
    </source>
</reference>
<keyword evidence="3" id="KW-1185">Reference proteome</keyword>
<evidence type="ECO:0000313" key="2">
    <source>
        <dbReference type="EnsemblMetazoa" id="ACUA008544-PA"/>
    </source>
</evidence>
<feature type="compositionally biased region" description="Low complexity" evidence="1">
    <location>
        <begin position="332"/>
        <end position="357"/>
    </location>
</feature>
<organism evidence="2 3">
    <name type="scientific">Anopheles culicifacies</name>
    <dbReference type="NCBI Taxonomy" id="139723"/>
    <lineage>
        <taxon>Eukaryota</taxon>
        <taxon>Metazoa</taxon>
        <taxon>Ecdysozoa</taxon>
        <taxon>Arthropoda</taxon>
        <taxon>Hexapoda</taxon>
        <taxon>Insecta</taxon>
        <taxon>Pterygota</taxon>
        <taxon>Neoptera</taxon>
        <taxon>Endopterygota</taxon>
        <taxon>Diptera</taxon>
        <taxon>Nematocera</taxon>
        <taxon>Culicoidea</taxon>
        <taxon>Culicidae</taxon>
        <taxon>Anophelinae</taxon>
        <taxon>Anopheles</taxon>
        <taxon>culicifacies species complex</taxon>
    </lineage>
</organism>
<proteinExistence type="predicted"/>
<dbReference type="STRING" id="139723.A0A182M3H5"/>
<feature type="region of interest" description="Disordered" evidence="1">
    <location>
        <begin position="242"/>
        <end position="268"/>
    </location>
</feature>
<accession>A0A182M3H5</accession>
<feature type="region of interest" description="Disordered" evidence="1">
    <location>
        <begin position="288"/>
        <end position="371"/>
    </location>
</feature>
<feature type="compositionally biased region" description="Polar residues" evidence="1">
    <location>
        <begin position="298"/>
        <end position="311"/>
    </location>
</feature>
<protein>
    <submittedName>
        <fullName evidence="2">Uncharacterized protein</fullName>
    </submittedName>
</protein>
<feature type="compositionally biased region" description="Basic and acidic residues" evidence="1">
    <location>
        <begin position="16"/>
        <end position="39"/>
    </location>
</feature>